<gene>
    <name evidence="1" type="ORF">HNQ77_005313</name>
</gene>
<keyword evidence="2" id="KW-1185">Reference proteome</keyword>
<evidence type="ECO:0000313" key="2">
    <source>
        <dbReference type="Proteomes" id="UP000538666"/>
    </source>
</evidence>
<dbReference type="InterPro" id="IPR007367">
    <property type="entry name" value="DUF433"/>
</dbReference>
<dbReference type="SUPFAM" id="SSF46689">
    <property type="entry name" value="Homeodomain-like"/>
    <property type="match status" value="1"/>
</dbReference>
<organism evidence="1 2">
    <name type="scientific">Silvibacterium bohemicum</name>
    <dbReference type="NCBI Taxonomy" id="1577686"/>
    <lineage>
        <taxon>Bacteria</taxon>
        <taxon>Pseudomonadati</taxon>
        <taxon>Acidobacteriota</taxon>
        <taxon>Terriglobia</taxon>
        <taxon>Terriglobales</taxon>
        <taxon>Acidobacteriaceae</taxon>
        <taxon>Silvibacterium</taxon>
    </lineage>
</organism>
<evidence type="ECO:0000313" key="1">
    <source>
        <dbReference type="EMBL" id="MBB6147317.1"/>
    </source>
</evidence>
<dbReference type="Proteomes" id="UP000538666">
    <property type="component" value="Unassembled WGS sequence"/>
</dbReference>
<dbReference type="AlphaFoldDB" id="A0A841K428"/>
<dbReference type="PANTHER" id="PTHR34849:SF3">
    <property type="entry name" value="SSR2962 PROTEIN"/>
    <property type="match status" value="1"/>
</dbReference>
<reference evidence="1 2" key="1">
    <citation type="submission" date="2020-08" db="EMBL/GenBank/DDBJ databases">
        <title>Genomic Encyclopedia of Type Strains, Phase IV (KMG-IV): sequencing the most valuable type-strain genomes for metagenomic binning, comparative biology and taxonomic classification.</title>
        <authorList>
            <person name="Goeker M."/>
        </authorList>
    </citation>
    <scope>NUCLEOTIDE SEQUENCE [LARGE SCALE GENOMIC DNA]</scope>
    <source>
        <strain evidence="1 2">DSM 103733</strain>
    </source>
</reference>
<dbReference type="InterPro" id="IPR009057">
    <property type="entry name" value="Homeodomain-like_sf"/>
</dbReference>
<dbReference type="EMBL" id="JACHEK010000014">
    <property type="protein sequence ID" value="MBB6147317.1"/>
    <property type="molecule type" value="Genomic_DNA"/>
</dbReference>
<dbReference type="Pfam" id="PF04255">
    <property type="entry name" value="DUF433"/>
    <property type="match status" value="1"/>
</dbReference>
<name>A0A841K428_9BACT</name>
<dbReference type="PANTHER" id="PTHR34849">
    <property type="entry name" value="SSL5025 PROTEIN"/>
    <property type="match status" value="1"/>
</dbReference>
<dbReference type="Gene3D" id="1.10.10.10">
    <property type="entry name" value="Winged helix-like DNA-binding domain superfamily/Winged helix DNA-binding domain"/>
    <property type="match status" value="1"/>
</dbReference>
<protein>
    <submittedName>
        <fullName evidence="1">Uncharacterized protein (DUF433 family)</fullName>
    </submittedName>
</protein>
<dbReference type="OrthoDB" id="9809529at2"/>
<dbReference type="InterPro" id="IPR036388">
    <property type="entry name" value="WH-like_DNA-bd_sf"/>
</dbReference>
<comment type="caution">
    <text evidence="1">The sequence shown here is derived from an EMBL/GenBank/DDBJ whole genome shotgun (WGS) entry which is preliminary data.</text>
</comment>
<accession>A0A841K428</accession>
<proteinExistence type="predicted"/>
<sequence length="200" mass="22224">MTGYTPNEASLLTGLPLTAVRRALEDDAVPSRRVRSGRIVQRIISSDGLLCLKLEQLGVGRLPLAYRRRIYRAVLAQPNIPQLKESEAVIIEVRRARTDLKSAMTSYKKAHAMVVEDPEIMGGTSVIRGTRIPVQLVAEMRSQGASVEEILEGYPSLTREHIALAELYVQAHPRRGPKAQTRLPRGARVIARKAYPLKRA</sequence>
<dbReference type="RefSeq" id="WP_050061480.1">
    <property type="nucleotide sequence ID" value="NZ_JACHEK010000014.1"/>
</dbReference>